<dbReference type="Pfam" id="PF14021">
    <property type="entry name" value="TNT"/>
    <property type="match status" value="1"/>
</dbReference>
<dbReference type="EMBL" id="VICG01000009">
    <property type="protein sequence ID" value="KAA8568601.1"/>
    <property type="molecule type" value="Genomic_DNA"/>
</dbReference>
<keyword evidence="1" id="KW-0732">Signal</keyword>
<evidence type="ECO:0000256" key="1">
    <source>
        <dbReference type="SAM" id="SignalP"/>
    </source>
</evidence>
<evidence type="ECO:0000313" key="4">
    <source>
        <dbReference type="Proteomes" id="UP000322873"/>
    </source>
</evidence>
<dbReference type="AlphaFoldDB" id="A0A5M9JH40"/>
<reference evidence="3 4" key="1">
    <citation type="submission" date="2019-06" db="EMBL/GenBank/DDBJ databases">
        <title>Genome Sequence of the Brown Rot Fungal Pathogen Monilinia fructicola.</title>
        <authorList>
            <person name="De Miccolis Angelini R.M."/>
            <person name="Landi L."/>
            <person name="Abate D."/>
            <person name="Pollastro S."/>
            <person name="Romanazzi G."/>
            <person name="Faretra F."/>
        </authorList>
    </citation>
    <scope>NUCLEOTIDE SEQUENCE [LARGE SCALE GENOMIC DNA]</scope>
    <source>
        <strain evidence="3 4">Mfrc123</strain>
    </source>
</reference>
<sequence length="245" mass="26850">MKLELILLAGVAAISNASPHSLPVEARHLFDEPDAPDGGYGHCNCTGTKPGALPASAPYLCYDWRLGPKVLPKYLPLSSELSYYDRFGGLSPGEFLKKWWNPAGNGSYIYPGEVTNGFSTDVNGNPINGTMLLPPGTLLDRFGGETGTYLSAADAPYSQRSLPPSNLNDNSYYPGFPYNYHVYRVKKELEVTGGPIAPWFGQPGLTTQFFTGKGRSVEWLIDNKFLERVDLSILITNREQKACGY</sequence>
<organism evidence="3 4">
    <name type="scientific">Monilinia fructicola</name>
    <name type="common">Brown rot fungus</name>
    <name type="synonym">Ciboria fructicola</name>
    <dbReference type="NCBI Taxonomy" id="38448"/>
    <lineage>
        <taxon>Eukaryota</taxon>
        <taxon>Fungi</taxon>
        <taxon>Dikarya</taxon>
        <taxon>Ascomycota</taxon>
        <taxon>Pezizomycotina</taxon>
        <taxon>Leotiomycetes</taxon>
        <taxon>Helotiales</taxon>
        <taxon>Sclerotiniaceae</taxon>
        <taxon>Monilinia</taxon>
    </lineage>
</organism>
<gene>
    <name evidence="3" type="ORF">EYC84_007617</name>
</gene>
<name>A0A5M9JH40_MONFR</name>
<accession>A0A5M9JH40</accession>
<dbReference type="GO" id="GO:0050135">
    <property type="term" value="F:NADP+ nucleosidase activity"/>
    <property type="evidence" value="ECO:0007669"/>
    <property type="project" value="InterPro"/>
</dbReference>
<protein>
    <recommendedName>
        <fullName evidence="2">TNT domain-containing protein</fullName>
    </recommendedName>
</protein>
<dbReference type="OrthoDB" id="2923349at2759"/>
<proteinExistence type="predicted"/>
<dbReference type="VEuPathDB" id="FungiDB:MFRU_012g01440"/>
<dbReference type="PANTHER" id="PTHR42059:SF1">
    <property type="entry name" value="TNT DOMAIN-CONTAINING PROTEIN"/>
    <property type="match status" value="1"/>
</dbReference>
<comment type="caution">
    <text evidence="3">The sequence shown here is derived from an EMBL/GenBank/DDBJ whole genome shotgun (WGS) entry which is preliminary data.</text>
</comment>
<evidence type="ECO:0000313" key="3">
    <source>
        <dbReference type="EMBL" id="KAA8568601.1"/>
    </source>
</evidence>
<dbReference type="InterPro" id="IPR025331">
    <property type="entry name" value="TNT"/>
</dbReference>
<dbReference type="PANTHER" id="PTHR42059">
    <property type="entry name" value="TNT DOMAIN-CONTAINING PROTEIN"/>
    <property type="match status" value="1"/>
</dbReference>
<dbReference type="Proteomes" id="UP000322873">
    <property type="component" value="Unassembled WGS sequence"/>
</dbReference>
<feature type="domain" description="TNT" evidence="2">
    <location>
        <begin position="133"/>
        <end position="229"/>
    </location>
</feature>
<keyword evidence="4" id="KW-1185">Reference proteome</keyword>
<dbReference type="InterPro" id="IPR053024">
    <property type="entry name" value="Fungal_surface_NADase"/>
</dbReference>
<feature type="signal peptide" evidence="1">
    <location>
        <begin position="1"/>
        <end position="17"/>
    </location>
</feature>
<evidence type="ECO:0000259" key="2">
    <source>
        <dbReference type="Pfam" id="PF14021"/>
    </source>
</evidence>
<feature type="chain" id="PRO_5024304037" description="TNT domain-containing protein" evidence="1">
    <location>
        <begin position="18"/>
        <end position="245"/>
    </location>
</feature>